<dbReference type="OrthoDB" id="9781415at2"/>
<evidence type="ECO:0000256" key="3">
    <source>
        <dbReference type="PIRSR" id="PIRSR613078-3"/>
    </source>
</evidence>
<evidence type="ECO:0000256" key="2">
    <source>
        <dbReference type="PIRSR" id="PIRSR613078-2"/>
    </source>
</evidence>
<sequence length="368" mass="41364">MPLKPEQHQGTRVVLVRHGQSTYNALGLYQGCSDESILTEKGCSAASKTGAYLKGLAFDAIYCSPLKRAQQTAGEILEAMSPTVDPNTIHITTLLKETDLPIWQGLAFQYVREKFANEYRTWKQHPHEFCMELPHSPPSYFYPALDLYKRVRQFWQEVLPRHRGQTLLVVAHGGTNRALIHTAIGVTPEHYHCIEQSNCGISILEFPDGSLESGQLMGVNSTSNLEESLPNLQESNQGLRLILLSSQSTSEKQIQQSVQMLEKIGIDFRLNADIHEYQAIVSVRANSEQLSTGLVLGGDRIIKDFINQALSLNPEQLWRLQLYPETISILYYPEPQGVPILQAMNVSVTDKDLLFKLLDNKSYIPAPF</sequence>
<feature type="active site" description="Proton donor/acceptor" evidence="1">
    <location>
        <position position="97"/>
    </location>
</feature>
<accession>A0A139X9T2</accession>
<dbReference type="RefSeq" id="WP_017744448.1">
    <property type="nucleotide sequence ID" value="NZ_KQ976354.1"/>
</dbReference>
<feature type="site" description="Transition state stabilizer" evidence="3">
    <location>
        <position position="172"/>
    </location>
</feature>
<evidence type="ECO:0000313" key="4">
    <source>
        <dbReference type="EMBL" id="KYC41454.1"/>
    </source>
</evidence>
<dbReference type="InterPro" id="IPR001345">
    <property type="entry name" value="PG/BPGM_mutase_AS"/>
</dbReference>
<dbReference type="GO" id="GO:0016791">
    <property type="term" value="F:phosphatase activity"/>
    <property type="evidence" value="ECO:0007669"/>
    <property type="project" value="TreeGrafter"/>
</dbReference>
<dbReference type="CDD" id="cd07067">
    <property type="entry name" value="HP_PGM_like"/>
    <property type="match status" value="1"/>
</dbReference>
<dbReference type="AlphaFoldDB" id="A0A139X9T2"/>
<dbReference type="Proteomes" id="UP000076925">
    <property type="component" value="Unassembled WGS sequence"/>
</dbReference>
<feature type="active site" description="Tele-phosphohistidine intermediate" evidence="1">
    <location>
        <position position="18"/>
    </location>
</feature>
<protein>
    <submittedName>
        <fullName evidence="4">Fructose-2,6-bisphosphatase</fullName>
    </submittedName>
</protein>
<dbReference type="SUPFAM" id="SSF53254">
    <property type="entry name" value="Phosphoglycerate mutase-like"/>
    <property type="match status" value="1"/>
</dbReference>
<dbReference type="PANTHER" id="PTHR48100">
    <property type="entry name" value="BROAD-SPECIFICITY PHOSPHATASE YOR283W-RELATED"/>
    <property type="match status" value="1"/>
</dbReference>
<gene>
    <name evidence="4" type="ORF">WA1_22455</name>
</gene>
<dbReference type="InterPro" id="IPR013078">
    <property type="entry name" value="His_Pase_superF_clade-1"/>
</dbReference>
<name>A0A139X9T2_9CYAN</name>
<dbReference type="Pfam" id="PF00300">
    <property type="entry name" value="His_Phos_1"/>
    <property type="match status" value="1"/>
</dbReference>
<dbReference type="STRING" id="128403.WA1_22455"/>
<feature type="binding site" evidence="2">
    <location>
        <position position="68"/>
    </location>
    <ligand>
        <name>substrate</name>
    </ligand>
</feature>
<dbReference type="EMBL" id="ANNX02000021">
    <property type="protein sequence ID" value="KYC41454.1"/>
    <property type="molecule type" value="Genomic_DNA"/>
</dbReference>
<organism evidence="4 5">
    <name type="scientific">Scytonema hofmannii PCC 7110</name>
    <dbReference type="NCBI Taxonomy" id="128403"/>
    <lineage>
        <taxon>Bacteria</taxon>
        <taxon>Bacillati</taxon>
        <taxon>Cyanobacteriota</taxon>
        <taxon>Cyanophyceae</taxon>
        <taxon>Nostocales</taxon>
        <taxon>Scytonemataceae</taxon>
        <taxon>Scytonema</taxon>
    </lineage>
</organism>
<dbReference type="PROSITE" id="PS00175">
    <property type="entry name" value="PG_MUTASE"/>
    <property type="match status" value="1"/>
</dbReference>
<dbReference type="PANTHER" id="PTHR48100:SF10">
    <property type="entry name" value="2-CARBOXY-D-ARABINITOL-1-PHOSPHATASE-RELATED"/>
    <property type="match status" value="1"/>
</dbReference>
<evidence type="ECO:0000256" key="1">
    <source>
        <dbReference type="PIRSR" id="PIRSR613078-1"/>
    </source>
</evidence>
<feature type="binding site" evidence="2">
    <location>
        <begin position="17"/>
        <end position="24"/>
    </location>
    <ligand>
        <name>substrate</name>
    </ligand>
</feature>
<dbReference type="Gene3D" id="3.40.50.1240">
    <property type="entry name" value="Phosphoglycerate mutase-like"/>
    <property type="match status" value="1"/>
</dbReference>
<reference evidence="4 5" key="1">
    <citation type="journal article" date="2013" name="Genome Biol. Evol.">
        <title>Genomes of Stigonematalean cyanobacteria (subsection V) and the evolution of oxygenic photosynthesis from prokaryotes to plastids.</title>
        <authorList>
            <person name="Dagan T."/>
            <person name="Roettger M."/>
            <person name="Stucken K."/>
            <person name="Landan G."/>
            <person name="Koch R."/>
            <person name="Major P."/>
            <person name="Gould S.B."/>
            <person name="Goremykin V.V."/>
            <person name="Rippka R."/>
            <person name="Tandeau de Marsac N."/>
            <person name="Gugger M."/>
            <person name="Lockhart P.J."/>
            <person name="Allen J.F."/>
            <person name="Brune I."/>
            <person name="Maus I."/>
            <person name="Puhler A."/>
            <person name="Martin W.F."/>
        </authorList>
    </citation>
    <scope>NUCLEOTIDE SEQUENCE [LARGE SCALE GENOMIC DNA]</scope>
    <source>
        <strain evidence="4 5">PCC 7110</strain>
    </source>
</reference>
<dbReference type="InterPro" id="IPR050275">
    <property type="entry name" value="PGM_Phosphatase"/>
</dbReference>
<keyword evidence="5" id="KW-1185">Reference proteome</keyword>
<comment type="caution">
    <text evidence="4">The sequence shown here is derived from an EMBL/GenBank/DDBJ whole genome shotgun (WGS) entry which is preliminary data.</text>
</comment>
<evidence type="ECO:0000313" key="5">
    <source>
        <dbReference type="Proteomes" id="UP000076925"/>
    </source>
</evidence>
<proteinExistence type="predicted"/>
<dbReference type="InterPro" id="IPR029033">
    <property type="entry name" value="His_PPase_superfam"/>
</dbReference>
<dbReference type="SMART" id="SM00855">
    <property type="entry name" value="PGAM"/>
    <property type="match status" value="1"/>
</dbReference>